<evidence type="ECO:0000313" key="3">
    <source>
        <dbReference type="Proteomes" id="UP000255224"/>
    </source>
</evidence>
<dbReference type="Proteomes" id="UP000255224">
    <property type="component" value="Unassembled WGS sequence"/>
</dbReference>
<organism evidence="2 3">
    <name type="scientific">Chryseobacterium carnipullorum</name>
    <dbReference type="NCBI Taxonomy" id="1124835"/>
    <lineage>
        <taxon>Bacteria</taxon>
        <taxon>Pseudomonadati</taxon>
        <taxon>Bacteroidota</taxon>
        <taxon>Flavobacteriia</taxon>
        <taxon>Flavobacteriales</taxon>
        <taxon>Weeksellaceae</taxon>
        <taxon>Chryseobacterium group</taxon>
        <taxon>Chryseobacterium</taxon>
    </lineage>
</organism>
<dbReference type="EMBL" id="UFVQ01000003">
    <property type="protein sequence ID" value="STC92235.1"/>
    <property type="molecule type" value="Genomic_DNA"/>
</dbReference>
<proteinExistence type="predicted"/>
<name>A0A376DN37_CHRCU</name>
<feature type="transmembrane region" description="Helical" evidence="1">
    <location>
        <begin position="12"/>
        <end position="31"/>
    </location>
</feature>
<sequence>MYRKKTHNLKQSYFIFYGSAVAYCISMLAALQVGNLSIISSVVQKSTVQKYRTDIMNSFEYITANSSENPQYDQPGTNHFLPETSTSREWNKEVFRLKNNYYSGTDYSTFNYFALIHYSHSRILSFITSDQHHINPPSIETRTRKYQKSNVHLSVDSKSTKGFSDIIKFPDKLS</sequence>
<evidence type="ECO:0000256" key="1">
    <source>
        <dbReference type="SAM" id="Phobius"/>
    </source>
</evidence>
<gene>
    <name evidence="2" type="ORF">NCTC13533_00291</name>
</gene>
<accession>A0A376DN37</accession>
<keyword evidence="1" id="KW-0812">Transmembrane</keyword>
<protein>
    <submittedName>
        <fullName evidence="2">Uncharacterized protein</fullName>
    </submittedName>
</protein>
<keyword evidence="1" id="KW-0472">Membrane</keyword>
<keyword evidence="1" id="KW-1133">Transmembrane helix</keyword>
<dbReference type="AlphaFoldDB" id="A0A376DN37"/>
<reference evidence="2 3" key="1">
    <citation type="submission" date="2018-06" db="EMBL/GenBank/DDBJ databases">
        <authorList>
            <consortium name="Pathogen Informatics"/>
            <person name="Doyle S."/>
        </authorList>
    </citation>
    <scope>NUCLEOTIDE SEQUENCE [LARGE SCALE GENOMIC DNA]</scope>
    <source>
        <strain evidence="2 3">NCTC13533</strain>
    </source>
</reference>
<evidence type="ECO:0000313" key="2">
    <source>
        <dbReference type="EMBL" id="STC92235.1"/>
    </source>
</evidence>